<gene>
    <name evidence="13" type="ORF">NCTC11647_00289</name>
</gene>
<evidence type="ECO:0000256" key="6">
    <source>
        <dbReference type="ARBA" id="ARBA00022833"/>
    </source>
</evidence>
<proteinExistence type="predicted"/>
<keyword evidence="5 13" id="KW-0378">Hydrolase</keyword>
<dbReference type="Gene3D" id="2.70.70.10">
    <property type="entry name" value="Glucose Permease (Domain IIA)"/>
    <property type="match status" value="1"/>
</dbReference>
<comment type="cofactor">
    <cofactor evidence="1">
        <name>Zn(2+)</name>
        <dbReference type="ChEBI" id="CHEBI:29105"/>
    </cofactor>
</comment>
<dbReference type="EMBL" id="UATL01000001">
    <property type="protein sequence ID" value="SPY27250.1"/>
    <property type="molecule type" value="Genomic_DNA"/>
</dbReference>
<dbReference type="Pfam" id="PF19425">
    <property type="entry name" value="Csd3_N2"/>
    <property type="match status" value="1"/>
</dbReference>
<evidence type="ECO:0000313" key="13">
    <source>
        <dbReference type="EMBL" id="SPY27250.1"/>
    </source>
</evidence>
<evidence type="ECO:0000256" key="7">
    <source>
        <dbReference type="ARBA" id="ARBA00023049"/>
    </source>
</evidence>
<dbReference type="EC" id="3.4.24.75" evidence="13"/>
<dbReference type="GO" id="GO:0046872">
    <property type="term" value="F:metal ion binding"/>
    <property type="evidence" value="ECO:0007669"/>
    <property type="project" value="UniProtKB-KW"/>
</dbReference>
<evidence type="ECO:0000256" key="8">
    <source>
        <dbReference type="ARBA" id="ARBA00060568"/>
    </source>
</evidence>
<dbReference type="InterPro" id="IPR007340">
    <property type="entry name" value="LysM_Opacity-associatedA"/>
</dbReference>
<dbReference type="SUPFAM" id="SSF51261">
    <property type="entry name" value="Duplicated hybrid motif"/>
    <property type="match status" value="1"/>
</dbReference>
<dbReference type="GO" id="GO:0004222">
    <property type="term" value="F:metalloendopeptidase activity"/>
    <property type="evidence" value="ECO:0007669"/>
    <property type="project" value="TreeGrafter"/>
</dbReference>
<feature type="domain" description="Csd3-like second N-terminal" evidence="12">
    <location>
        <begin position="171"/>
        <end position="287"/>
    </location>
</feature>
<keyword evidence="6" id="KW-0862">Zinc</keyword>
<dbReference type="FunFam" id="2.70.70.10:FF:000002">
    <property type="entry name" value="Murein DD-endopeptidase MepM"/>
    <property type="match status" value="1"/>
</dbReference>
<evidence type="ECO:0000256" key="3">
    <source>
        <dbReference type="ARBA" id="ARBA00022670"/>
    </source>
</evidence>
<keyword evidence="4" id="KW-0479">Metal-binding</keyword>
<dbReference type="InterPro" id="IPR016047">
    <property type="entry name" value="M23ase_b-sheet_dom"/>
</dbReference>
<comment type="subcellular location">
    <subcellularLocation>
        <location evidence="2">Cell envelope</location>
    </subcellularLocation>
</comment>
<dbReference type="InterPro" id="IPR045834">
    <property type="entry name" value="Csd3_N2"/>
</dbReference>
<keyword evidence="9" id="KW-1133">Transmembrane helix</keyword>
<keyword evidence="9" id="KW-0812">Transmembrane</keyword>
<dbReference type="AlphaFoldDB" id="A0A2X1WZZ8"/>
<dbReference type="PANTHER" id="PTHR21666">
    <property type="entry name" value="PEPTIDASE-RELATED"/>
    <property type="match status" value="1"/>
</dbReference>
<evidence type="ECO:0000256" key="9">
    <source>
        <dbReference type="SAM" id="Phobius"/>
    </source>
</evidence>
<keyword evidence="3" id="KW-0645">Protease</keyword>
<dbReference type="GO" id="GO:0030313">
    <property type="term" value="C:cell envelope"/>
    <property type="evidence" value="ECO:0007669"/>
    <property type="project" value="UniProtKB-SubCell"/>
</dbReference>
<dbReference type="GO" id="GO:0042834">
    <property type="term" value="F:peptidoglycan binding"/>
    <property type="evidence" value="ECO:0007669"/>
    <property type="project" value="InterPro"/>
</dbReference>
<dbReference type="InterPro" id="IPR011055">
    <property type="entry name" value="Dup_hybrid_motif"/>
</dbReference>
<evidence type="ECO:0000256" key="5">
    <source>
        <dbReference type="ARBA" id="ARBA00022801"/>
    </source>
</evidence>
<dbReference type="RefSeq" id="WP_005301296.1">
    <property type="nucleotide sequence ID" value="NZ_PYOG01000020.1"/>
</dbReference>
<dbReference type="Pfam" id="PF04225">
    <property type="entry name" value="LysM_OapA"/>
    <property type="match status" value="1"/>
</dbReference>
<feature type="transmembrane region" description="Helical" evidence="9">
    <location>
        <begin position="12"/>
        <end position="30"/>
    </location>
</feature>
<sequence length="433" mass="48581">MLGTTVARLPRMHKILIATVAIGMVIVGLWPTPSTESHSAKTNKEAKYKVGQHYPLYIAITDNDDRPTTNLKNQLDWRYHTIRRGETLAIAFDKMGLSGQELHRLLQDDKGAKQLTELTPGDTLEFGFEPSGQLTHITLKQSPIKTLVVEKQDDGQFESRIEQKAVDTHTNFAQATISSSFWSAADKAGLTANQIMEIAGIFGWDIDFALDIRAGDKFAVLYEEHFVDGERIDRGNILAATFTNMGQTFTAVRSKDGSYYSQDGEAMRKAFLRSPINFRYVSSNFNPRRLHPVTGKVKAHRGTDYVAPIGTPIWSAGDGIVMESSYNRFNGNYVFVRHSSKYVTKYLHMTKRSVKKGQRVKQGQVVGTLGGTGRVTGPHLHYEFLVNGIHKNPRTVQLPQAEALHGKKKAEFKQMANKRMEQISLLKTLYAYN</sequence>
<dbReference type="GO" id="GO:0006508">
    <property type="term" value="P:proteolysis"/>
    <property type="evidence" value="ECO:0007669"/>
    <property type="project" value="UniProtKB-KW"/>
</dbReference>
<comment type="pathway">
    <text evidence="8">Cell wall degradation; peptidoglycan degradation.</text>
</comment>
<accession>A0A2X1WZZ8</accession>
<feature type="domain" description="M23ase beta-sheet core" evidence="10">
    <location>
        <begin position="299"/>
        <end position="393"/>
    </location>
</feature>
<evidence type="ECO:0000256" key="2">
    <source>
        <dbReference type="ARBA" id="ARBA00004196"/>
    </source>
</evidence>
<dbReference type="InterPro" id="IPR050570">
    <property type="entry name" value="Cell_wall_metabolism_enzyme"/>
</dbReference>
<evidence type="ECO:0000259" key="11">
    <source>
        <dbReference type="Pfam" id="PF04225"/>
    </source>
</evidence>
<dbReference type="CDD" id="cd12797">
    <property type="entry name" value="M23_peptidase"/>
    <property type="match status" value="1"/>
</dbReference>
<protein>
    <submittedName>
        <fullName evidence="13">Glycyl-glycine endopeptidase ALE-1</fullName>
        <ecNumber evidence="13">3.4.24.75</ecNumber>
    </submittedName>
</protein>
<evidence type="ECO:0000313" key="14">
    <source>
        <dbReference type="Proteomes" id="UP000251647"/>
    </source>
</evidence>
<keyword evidence="9" id="KW-0472">Membrane</keyword>
<keyword evidence="7" id="KW-0482">Metalloprotease</keyword>
<name>A0A2X1WZZ8_PHODM</name>
<evidence type="ECO:0000256" key="4">
    <source>
        <dbReference type="ARBA" id="ARBA00022723"/>
    </source>
</evidence>
<reference evidence="13 14" key="1">
    <citation type="submission" date="2018-06" db="EMBL/GenBank/DDBJ databases">
        <authorList>
            <consortium name="Pathogen Informatics"/>
            <person name="Doyle S."/>
        </authorList>
    </citation>
    <scope>NUCLEOTIDE SEQUENCE [LARGE SCALE GENOMIC DNA]</scope>
    <source>
        <strain evidence="13 14">NCTC11647</strain>
    </source>
</reference>
<evidence type="ECO:0000256" key="1">
    <source>
        <dbReference type="ARBA" id="ARBA00001947"/>
    </source>
</evidence>
<evidence type="ECO:0000259" key="12">
    <source>
        <dbReference type="Pfam" id="PF19425"/>
    </source>
</evidence>
<dbReference type="Gene3D" id="3.10.450.350">
    <property type="match status" value="2"/>
</dbReference>
<evidence type="ECO:0000259" key="10">
    <source>
        <dbReference type="Pfam" id="PF01551"/>
    </source>
</evidence>
<dbReference type="Pfam" id="PF01551">
    <property type="entry name" value="Peptidase_M23"/>
    <property type="match status" value="1"/>
</dbReference>
<dbReference type="PANTHER" id="PTHR21666:SF288">
    <property type="entry name" value="CELL DIVISION PROTEIN YTFB"/>
    <property type="match status" value="1"/>
</dbReference>
<feature type="domain" description="Opacity-associated protein A LysM-like" evidence="11">
    <location>
        <begin position="77"/>
        <end position="158"/>
    </location>
</feature>
<organism evidence="13 14">
    <name type="scientific">Photobacterium damselae</name>
    <dbReference type="NCBI Taxonomy" id="38293"/>
    <lineage>
        <taxon>Bacteria</taxon>
        <taxon>Pseudomonadati</taxon>
        <taxon>Pseudomonadota</taxon>
        <taxon>Gammaproteobacteria</taxon>
        <taxon>Vibrionales</taxon>
        <taxon>Vibrionaceae</taxon>
        <taxon>Photobacterium</taxon>
    </lineage>
</organism>
<dbReference type="Proteomes" id="UP000251647">
    <property type="component" value="Unassembled WGS sequence"/>
</dbReference>